<dbReference type="GO" id="GO:0005634">
    <property type="term" value="C:nucleus"/>
    <property type="evidence" value="ECO:0007669"/>
    <property type="project" value="UniProtKB-SubCell"/>
</dbReference>
<dbReference type="PROSITE" id="PS50157">
    <property type="entry name" value="ZINC_FINGER_C2H2_2"/>
    <property type="match status" value="3"/>
</dbReference>
<dbReference type="FunFam" id="3.30.160.60:FF:001666">
    <property type="entry name" value="MDS1 and EVI1 complex locus"/>
    <property type="match status" value="1"/>
</dbReference>
<keyword evidence="8" id="KW-0175">Coiled coil</keyword>
<dbReference type="PANTHER" id="PTHR24388">
    <property type="entry name" value="ZINC FINGER PROTEIN"/>
    <property type="match status" value="1"/>
</dbReference>
<dbReference type="Pfam" id="PF00096">
    <property type="entry name" value="zf-C2H2"/>
    <property type="match status" value="3"/>
</dbReference>
<feature type="domain" description="C2H2-type" evidence="10">
    <location>
        <begin position="284"/>
        <end position="311"/>
    </location>
</feature>
<dbReference type="SUPFAM" id="SSF57667">
    <property type="entry name" value="beta-beta-alpha zinc fingers"/>
    <property type="match status" value="2"/>
</dbReference>
<dbReference type="PROSITE" id="PS00028">
    <property type="entry name" value="ZINC_FINGER_C2H2_1"/>
    <property type="match status" value="2"/>
</dbReference>
<dbReference type="GO" id="GO:0000978">
    <property type="term" value="F:RNA polymerase II cis-regulatory region sequence-specific DNA binding"/>
    <property type="evidence" value="ECO:0007669"/>
    <property type="project" value="TreeGrafter"/>
</dbReference>
<evidence type="ECO:0000256" key="9">
    <source>
        <dbReference type="SAM" id="MobiDB-lite"/>
    </source>
</evidence>
<sequence>MADPVVTNYTSDTAAAPTEQSATPFAVQSPRKRRRSSKQISTIAPEPKLAKANLSPSFTPHLLTGAAGLLDEKRAREEQASIDGRRQSPNPARKALGDLLASQSAGMSTPQDGPKEAPPLSKPLAEVASSIQVPPAEGQAPSQNASTVHTSPQSTASFRTLDSTPAATITANGASVASPGQMDDIVGDDEEGSGQDIHHQTRDDAGGVDPDEGRSTKAFTYPGPMLSAQAHRTQSLPQSGYGGGRDSTRSPSTKRHKCPYCSTDFTRHHNLKSHLLTHSQEKPYRCDTCEASFRRLHDLKRHTKLHTGERPHVCPKCDRSFARGDALARHNKGQGGCAGRRSSMGSFGGDDKHEDRMRAGDGDGMTGIMYTGEASHEPENMDEDTESPSGRSLPSIRKHEAPDDNHRQGRDHPSMYQSRQPSTYPPVAARPSTGGLYPPTASPRGGSISLSAHQSPLNQTSFPPSSSSTTSFQAPGPNVFAQGHMTESPKPLSPAGMNSHQLGHSESGIHRNRSPSLTQQLQQQQFGRRPTGHNTSPSMSLPPPHPSTTHSNAPQLPSLAGLNPPEPRYTLQSQTPGPSQLHSTASSSLHGPAHGPGSPSYPPGNMSSANNSLSSHSTGAHTSFDRTQNAYSQPNEQLWNHVRSLEAKVEHLQEEVTLLKNQISQQQLQQQQQQQIQPQQHR</sequence>
<feature type="compositionally biased region" description="Polar residues" evidence="9">
    <location>
        <begin position="618"/>
        <end position="635"/>
    </location>
</feature>
<reference evidence="11" key="1">
    <citation type="submission" date="2023-03" db="EMBL/GenBank/DDBJ databases">
        <title>Complete genome of Cladonia borealis.</title>
        <authorList>
            <person name="Park H."/>
        </authorList>
    </citation>
    <scope>NUCLEOTIDE SEQUENCE</scope>
    <source>
        <strain evidence="11">ANT050790</strain>
    </source>
</reference>
<evidence type="ECO:0000256" key="3">
    <source>
        <dbReference type="ARBA" id="ARBA00022737"/>
    </source>
</evidence>
<dbReference type="Gene3D" id="3.30.160.60">
    <property type="entry name" value="Classic Zinc Finger"/>
    <property type="match status" value="3"/>
</dbReference>
<name>A0AA39R8D8_9LECA</name>
<dbReference type="GO" id="GO:0000981">
    <property type="term" value="F:DNA-binding transcription factor activity, RNA polymerase II-specific"/>
    <property type="evidence" value="ECO:0007669"/>
    <property type="project" value="TreeGrafter"/>
</dbReference>
<feature type="compositionally biased region" description="Basic and acidic residues" evidence="9">
    <location>
        <begin position="397"/>
        <end position="413"/>
    </location>
</feature>
<evidence type="ECO:0000256" key="4">
    <source>
        <dbReference type="ARBA" id="ARBA00022771"/>
    </source>
</evidence>
<dbReference type="Proteomes" id="UP001166286">
    <property type="component" value="Unassembled WGS sequence"/>
</dbReference>
<dbReference type="InterPro" id="IPR036236">
    <property type="entry name" value="Znf_C2H2_sf"/>
</dbReference>
<feature type="compositionally biased region" description="Basic and acidic residues" evidence="9">
    <location>
        <begin position="349"/>
        <end position="361"/>
    </location>
</feature>
<evidence type="ECO:0000256" key="7">
    <source>
        <dbReference type="PROSITE-ProRule" id="PRU00042"/>
    </source>
</evidence>
<evidence type="ECO:0000256" key="5">
    <source>
        <dbReference type="ARBA" id="ARBA00022833"/>
    </source>
</evidence>
<feature type="coiled-coil region" evidence="8">
    <location>
        <begin position="635"/>
        <end position="669"/>
    </location>
</feature>
<keyword evidence="6" id="KW-0539">Nucleus</keyword>
<dbReference type="InterPro" id="IPR050527">
    <property type="entry name" value="Snail/Krueppel_Znf"/>
</dbReference>
<gene>
    <name evidence="11" type="ORF">JMJ35_001348</name>
</gene>
<keyword evidence="5" id="KW-0862">Zinc</keyword>
<feature type="domain" description="C2H2-type" evidence="10">
    <location>
        <begin position="312"/>
        <end position="342"/>
    </location>
</feature>
<comment type="subcellular location">
    <subcellularLocation>
        <location evidence="1">Nucleus</location>
    </subcellularLocation>
</comment>
<dbReference type="GO" id="GO:0008270">
    <property type="term" value="F:zinc ion binding"/>
    <property type="evidence" value="ECO:0007669"/>
    <property type="project" value="UniProtKB-KW"/>
</dbReference>
<dbReference type="FunFam" id="3.30.160.60:FF:000446">
    <property type="entry name" value="Zinc finger protein"/>
    <property type="match status" value="1"/>
</dbReference>
<evidence type="ECO:0000259" key="10">
    <source>
        <dbReference type="PROSITE" id="PS50157"/>
    </source>
</evidence>
<feature type="compositionally biased region" description="Low complexity" evidence="9">
    <location>
        <begin position="460"/>
        <end position="472"/>
    </location>
</feature>
<dbReference type="PANTHER" id="PTHR24388:SF54">
    <property type="entry name" value="PROTEIN ESCARGOT"/>
    <property type="match status" value="1"/>
</dbReference>
<feature type="compositionally biased region" description="Low complexity" evidence="9">
    <location>
        <begin position="605"/>
        <end position="617"/>
    </location>
</feature>
<evidence type="ECO:0000256" key="1">
    <source>
        <dbReference type="ARBA" id="ARBA00004123"/>
    </source>
</evidence>
<keyword evidence="4 7" id="KW-0863">Zinc-finger</keyword>
<organism evidence="11 12">
    <name type="scientific">Cladonia borealis</name>
    <dbReference type="NCBI Taxonomy" id="184061"/>
    <lineage>
        <taxon>Eukaryota</taxon>
        <taxon>Fungi</taxon>
        <taxon>Dikarya</taxon>
        <taxon>Ascomycota</taxon>
        <taxon>Pezizomycotina</taxon>
        <taxon>Lecanoromycetes</taxon>
        <taxon>OSLEUM clade</taxon>
        <taxon>Lecanoromycetidae</taxon>
        <taxon>Lecanorales</taxon>
        <taxon>Lecanorineae</taxon>
        <taxon>Cladoniaceae</taxon>
        <taxon>Cladonia</taxon>
    </lineage>
</organism>
<evidence type="ECO:0000256" key="2">
    <source>
        <dbReference type="ARBA" id="ARBA00022723"/>
    </source>
</evidence>
<dbReference type="AlphaFoldDB" id="A0AA39R8D8"/>
<feature type="compositionally biased region" description="Polar residues" evidence="9">
    <location>
        <begin position="448"/>
        <end position="459"/>
    </location>
</feature>
<keyword evidence="12" id="KW-1185">Reference proteome</keyword>
<dbReference type="EMBL" id="JAFEKC020000002">
    <property type="protein sequence ID" value="KAK0516745.1"/>
    <property type="molecule type" value="Genomic_DNA"/>
</dbReference>
<feature type="compositionally biased region" description="Polar residues" evidence="9">
    <location>
        <begin position="101"/>
        <end position="111"/>
    </location>
</feature>
<feature type="compositionally biased region" description="Basic and acidic residues" evidence="9">
    <location>
        <begin position="196"/>
        <end position="215"/>
    </location>
</feature>
<comment type="caution">
    <text evidence="11">The sequence shown here is derived from an EMBL/GenBank/DDBJ whole genome shotgun (WGS) entry which is preliminary data.</text>
</comment>
<feature type="compositionally biased region" description="Polar residues" evidence="9">
    <location>
        <begin position="570"/>
        <end position="589"/>
    </location>
</feature>
<keyword evidence="2" id="KW-0479">Metal-binding</keyword>
<evidence type="ECO:0000256" key="8">
    <source>
        <dbReference type="SAM" id="Coils"/>
    </source>
</evidence>
<dbReference type="SMART" id="SM00355">
    <property type="entry name" value="ZnF_C2H2"/>
    <property type="match status" value="3"/>
</dbReference>
<evidence type="ECO:0000313" key="12">
    <source>
        <dbReference type="Proteomes" id="UP001166286"/>
    </source>
</evidence>
<proteinExistence type="predicted"/>
<feature type="region of interest" description="Disordered" evidence="9">
    <location>
        <begin position="1"/>
        <end position="256"/>
    </location>
</feature>
<evidence type="ECO:0000313" key="11">
    <source>
        <dbReference type="EMBL" id="KAK0516745.1"/>
    </source>
</evidence>
<dbReference type="InterPro" id="IPR013087">
    <property type="entry name" value="Znf_C2H2_type"/>
</dbReference>
<feature type="compositionally biased region" description="Basic and acidic residues" evidence="9">
    <location>
        <begin position="70"/>
        <end position="86"/>
    </location>
</feature>
<feature type="domain" description="C2H2-type" evidence="10">
    <location>
        <begin position="256"/>
        <end position="283"/>
    </location>
</feature>
<accession>A0AA39R8D8</accession>
<feature type="region of interest" description="Disordered" evidence="9">
    <location>
        <begin position="329"/>
        <end position="635"/>
    </location>
</feature>
<evidence type="ECO:0000256" key="6">
    <source>
        <dbReference type="ARBA" id="ARBA00023242"/>
    </source>
</evidence>
<protein>
    <recommendedName>
        <fullName evidence="10">C2H2-type domain-containing protein</fullName>
    </recommendedName>
</protein>
<keyword evidence="3" id="KW-0677">Repeat</keyword>
<feature type="compositionally biased region" description="Polar residues" evidence="9">
    <location>
        <begin position="140"/>
        <end position="175"/>
    </location>
</feature>
<feature type="compositionally biased region" description="Polar residues" evidence="9">
    <location>
        <begin position="7"/>
        <end position="23"/>
    </location>
</feature>